<organism evidence="1 2">
    <name type="scientific">Streptomyces fungicidicus</name>
    <dbReference type="NCBI Taxonomy" id="68203"/>
    <lineage>
        <taxon>Bacteria</taxon>
        <taxon>Bacillati</taxon>
        <taxon>Actinomycetota</taxon>
        <taxon>Actinomycetes</taxon>
        <taxon>Kitasatosporales</taxon>
        <taxon>Streptomycetaceae</taxon>
        <taxon>Streptomyces</taxon>
    </lineage>
</organism>
<keyword evidence="2" id="KW-1185">Reference proteome</keyword>
<accession>A0ACC7Y3M1</accession>
<proteinExistence type="predicted"/>
<protein>
    <submittedName>
        <fullName evidence="1">Uncharacterized protein</fullName>
    </submittedName>
</protein>
<gene>
    <name evidence="1" type="ORF">G6W56_21100</name>
</gene>
<dbReference type="EMBL" id="JAANNW010000019">
    <property type="protein sequence ID" value="NUV76599.1"/>
    <property type="molecule type" value="Genomic_DNA"/>
</dbReference>
<sequence>MTALMPERTPATTSPRTSAVTVQELNYWERAVALYVSSMPSRFRAGTVSREQMHAWMLDGVERLGLEEIRRQARYADGHHRLWMSHLVTAEVERRHKARFPLKGRLNRAEQGAANSVFVLAPVSGRREVPEVDGVCPCGGRGYVEINDPGLDPELSYSLDCPVHRAGASWWRGGAA</sequence>
<dbReference type="Proteomes" id="UP000556843">
    <property type="component" value="Unassembled WGS sequence"/>
</dbReference>
<evidence type="ECO:0000313" key="1">
    <source>
        <dbReference type="EMBL" id="NUV76599.1"/>
    </source>
</evidence>
<name>A0ACC7Y3M1_9ACTN</name>
<comment type="caution">
    <text evidence="1">The sequence shown here is derived from an EMBL/GenBank/DDBJ whole genome shotgun (WGS) entry which is preliminary data.</text>
</comment>
<reference evidence="1" key="1">
    <citation type="submission" date="2020-03" db="EMBL/GenBank/DDBJ databases">
        <title>Complete genome sequence of sixteen Streptomyces strains facilitates identification of candidate genes involved in plant growth-promotion in grain legumes and cereals.</title>
        <authorList>
            <person name="Gopalakrishnan S."/>
            <person name="Thakur V."/>
            <person name="Saxena R."/>
            <person name="Vadlamudi S."/>
            <person name="Purohit S."/>
            <person name="Kumar V."/>
            <person name="Rathore A."/>
            <person name="Chitikineni A."/>
            <person name="Varshney R.K."/>
        </authorList>
    </citation>
    <scope>NUCLEOTIDE SEQUENCE</scope>
    <source>
        <strain evidence="1">CAI-93</strain>
    </source>
</reference>
<evidence type="ECO:0000313" key="2">
    <source>
        <dbReference type="Proteomes" id="UP000556843"/>
    </source>
</evidence>